<dbReference type="AlphaFoldDB" id="A0A9X3ZF11"/>
<dbReference type="PANTHER" id="PTHR42756:SF1">
    <property type="entry name" value="TRANSCRIPTIONAL REPRESSOR OF EMRAB OPERON"/>
    <property type="match status" value="1"/>
</dbReference>
<gene>
    <name evidence="5" type="ORF">OQ273_00295</name>
</gene>
<dbReference type="InterPro" id="IPR000835">
    <property type="entry name" value="HTH_MarR-typ"/>
</dbReference>
<keyword evidence="6" id="KW-1185">Reference proteome</keyword>
<keyword evidence="1" id="KW-0805">Transcription regulation</keyword>
<reference evidence="5" key="1">
    <citation type="submission" date="2022-11" db="EMBL/GenBank/DDBJ databases">
        <title>Draft genome sequence of Hoeflea poritis E7-10 and Hoeflea prorocentri PM5-8, separated from scleractinian coral Porites lutea and marine dinoflagellate.</title>
        <authorList>
            <person name="Zhang G."/>
            <person name="Wei Q."/>
            <person name="Cai L."/>
        </authorList>
    </citation>
    <scope>NUCLEOTIDE SEQUENCE</scope>
    <source>
        <strain evidence="5">PM5-8</strain>
    </source>
</reference>
<dbReference type="Gene3D" id="1.10.10.10">
    <property type="entry name" value="Winged helix-like DNA-binding domain superfamily/Winged helix DNA-binding domain"/>
    <property type="match status" value="1"/>
</dbReference>
<sequence>MAKKSKSGEDKKNNEDKVELFSQLAASARCSRTLLSRQLLSCGLYAGQDAVILALDAEDGLSLSVIAERLGVRAPTMTKTINRLAAQGFVDKRDSESDARLSHVFLTDTGREAVKSVRKAIRKSQKLALREMSPKDIKSLTKLLRRVEQNIASAL</sequence>
<accession>A0A9X3ZF11</accession>
<dbReference type="PROSITE" id="PS50995">
    <property type="entry name" value="HTH_MARR_2"/>
    <property type="match status" value="1"/>
</dbReference>
<comment type="caution">
    <text evidence="5">The sequence shown here is derived from an EMBL/GenBank/DDBJ whole genome shotgun (WGS) entry which is preliminary data.</text>
</comment>
<organism evidence="5 6">
    <name type="scientific">Hoeflea prorocentri</name>
    <dbReference type="NCBI Taxonomy" id="1922333"/>
    <lineage>
        <taxon>Bacteria</taxon>
        <taxon>Pseudomonadati</taxon>
        <taxon>Pseudomonadota</taxon>
        <taxon>Alphaproteobacteria</taxon>
        <taxon>Hyphomicrobiales</taxon>
        <taxon>Rhizobiaceae</taxon>
        <taxon>Hoeflea</taxon>
    </lineage>
</organism>
<evidence type="ECO:0000256" key="2">
    <source>
        <dbReference type="ARBA" id="ARBA00023125"/>
    </source>
</evidence>
<keyword evidence="3" id="KW-0804">Transcription</keyword>
<evidence type="ECO:0000259" key="4">
    <source>
        <dbReference type="PROSITE" id="PS50995"/>
    </source>
</evidence>
<dbReference type="SUPFAM" id="SSF46785">
    <property type="entry name" value="Winged helix' DNA-binding domain"/>
    <property type="match status" value="1"/>
</dbReference>
<evidence type="ECO:0000256" key="3">
    <source>
        <dbReference type="ARBA" id="ARBA00023163"/>
    </source>
</evidence>
<dbReference type="GO" id="GO:0003677">
    <property type="term" value="F:DNA binding"/>
    <property type="evidence" value="ECO:0007669"/>
    <property type="project" value="UniProtKB-KW"/>
</dbReference>
<name>A0A9X3ZF11_9HYPH</name>
<dbReference type="Pfam" id="PF12802">
    <property type="entry name" value="MarR_2"/>
    <property type="match status" value="1"/>
</dbReference>
<dbReference type="SMART" id="SM00347">
    <property type="entry name" value="HTH_MARR"/>
    <property type="match status" value="1"/>
</dbReference>
<dbReference type="InterPro" id="IPR036388">
    <property type="entry name" value="WH-like_DNA-bd_sf"/>
</dbReference>
<feature type="domain" description="HTH marR-type" evidence="4">
    <location>
        <begin position="17"/>
        <end position="149"/>
    </location>
</feature>
<dbReference type="InterPro" id="IPR036390">
    <property type="entry name" value="WH_DNA-bd_sf"/>
</dbReference>
<dbReference type="GO" id="GO:0003700">
    <property type="term" value="F:DNA-binding transcription factor activity"/>
    <property type="evidence" value="ECO:0007669"/>
    <property type="project" value="InterPro"/>
</dbReference>
<evidence type="ECO:0000313" key="6">
    <source>
        <dbReference type="Proteomes" id="UP001151234"/>
    </source>
</evidence>
<keyword evidence="2" id="KW-0238">DNA-binding</keyword>
<dbReference type="Proteomes" id="UP001151234">
    <property type="component" value="Unassembled WGS sequence"/>
</dbReference>
<dbReference type="EMBL" id="JAPJZI010000001">
    <property type="protein sequence ID" value="MDA5396997.1"/>
    <property type="molecule type" value="Genomic_DNA"/>
</dbReference>
<evidence type="ECO:0000256" key="1">
    <source>
        <dbReference type="ARBA" id="ARBA00023015"/>
    </source>
</evidence>
<dbReference type="PANTHER" id="PTHR42756">
    <property type="entry name" value="TRANSCRIPTIONAL REGULATOR, MARR"/>
    <property type="match status" value="1"/>
</dbReference>
<dbReference type="PRINTS" id="PR00598">
    <property type="entry name" value="HTHMARR"/>
</dbReference>
<protein>
    <submittedName>
        <fullName evidence="5">MarR family transcriptional regulator</fullName>
    </submittedName>
</protein>
<proteinExistence type="predicted"/>
<dbReference type="RefSeq" id="WP_267988477.1">
    <property type="nucleotide sequence ID" value="NZ_JAPJZI010000001.1"/>
</dbReference>
<evidence type="ECO:0000313" key="5">
    <source>
        <dbReference type="EMBL" id="MDA5396997.1"/>
    </source>
</evidence>